<keyword evidence="2" id="KW-1185">Reference proteome</keyword>
<proteinExistence type="predicted"/>
<sequence>MEKGLSVIFLVLVLFSSGCTGFSEGNSGSSGDLSEGFGSFVSLDMDSLSGTYGSDYSHYIYDAEQNISVLCTVSEKMILEGSGDGKFIVRDLCSSEVSEYNLEWEYPISINVKKYGDTDNSYEEIYGLSVCMDGESFFYHVDINTKTLTGISAEGIFMDKKFGRI</sequence>
<dbReference type="AlphaFoldDB" id="A0AA97FDX2"/>
<reference evidence="1 2" key="1">
    <citation type="submission" date="2019-09" db="EMBL/GenBank/DDBJ databases">
        <title>The complete genome of Methanoplanus sp. FWC-SCC4.</title>
        <authorList>
            <person name="Chen S.-C."/>
            <person name="Zhou Y.-Z."/>
            <person name="Lai M.-C."/>
        </authorList>
    </citation>
    <scope>NUCLEOTIDE SEQUENCE [LARGE SCALE GENOMIC DNA]</scope>
    <source>
        <strain evidence="1 2">FWC-SCC4</strain>
    </source>
</reference>
<dbReference type="KEGG" id="mefw:F1737_06880"/>
<evidence type="ECO:0000313" key="1">
    <source>
        <dbReference type="EMBL" id="WOF16444.1"/>
    </source>
</evidence>
<name>A0AA97FDX2_9EURY</name>
<accession>A0AA97FDX2</accession>
<dbReference type="EMBL" id="CP043875">
    <property type="protein sequence ID" value="WOF16444.1"/>
    <property type="molecule type" value="Genomic_DNA"/>
</dbReference>
<dbReference type="RefSeq" id="WP_317135860.1">
    <property type="nucleotide sequence ID" value="NZ_CP043875.1"/>
</dbReference>
<evidence type="ECO:0000313" key="2">
    <source>
        <dbReference type="Proteomes" id="UP001301797"/>
    </source>
</evidence>
<dbReference type="Proteomes" id="UP001301797">
    <property type="component" value="Chromosome"/>
</dbReference>
<dbReference type="PROSITE" id="PS51257">
    <property type="entry name" value="PROKAR_LIPOPROTEIN"/>
    <property type="match status" value="1"/>
</dbReference>
<evidence type="ECO:0008006" key="3">
    <source>
        <dbReference type="Google" id="ProtNLM"/>
    </source>
</evidence>
<gene>
    <name evidence="1" type="ORF">F1737_06880</name>
</gene>
<dbReference type="GeneID" id="85229879"/>
<organism evidence="1 2">
    <name type="scientific">Methanochimaera problematica</name>
    <dbReference type="NCBI Taxonomy" id="2609417"/>
    <lineage>
        <taxon>Archaea</taxon>
        <taxon>Methanobacteriati</taxon>
        <taxon>Methanobacteriota</taxon>
        <taxon>Stenosarchaea group</taxon>
        <taxon>Methanomicrobia</taxon>
        <taxon>Methanomicrobiales</taxon>
        <taxon>Methanomicrobiaceae</taxon>
        <taxon>Methanochimaera</taxon>
    </lineage>
</organism>
<protein>
    <recommendedName>
        <fullName evidence="3">Lipoprotein</fullName>
    </recommendedName>
</protein>